<reference evidence="3" key="2">
    <citation type="submission" date="2025-09" db="UniProtKB">
        <authorList>
            <consortium name="Ensembl"/>
        </authorList>
    </citation>
    <scope>IDENTIFICATION</scope>
</reference>
<evidence type="ECO:0000313" key="3">
    <source>
        <dbReference type="Ensembl" id="ENSECRP00000027547.1"/>
    </source>
</evidence>
<dbReference type="InterPro" id="IPR029526">
    <property type="entry name" value="PGBD"/>
</dbReference>
<protein>
    <recommendedName>
        <fullName evidence="2">PiggyBac transposable element-derived protein domain-containing protein</fullName>
    </recommendedName>
</protein>
<dbReference type="Proteomes" id="UP000694620">
    <property type="component" value="Unassembled WGS sequence"/>
</dbReference>
<dbReference type="PANTHER" id="PTHR47055">
    <property type="entry name" value="DDE_TNP_1_7 DOMAIN-CONTAINING PROTEIN"/>
    <property type="match status" value="1"/>
</dbReference>
<organism evidence="3 4">
    <name type="scientific">Erpetoichthys calabaricus</name>
    <name type="common">Rope fish</name>
    <name type="synonym">Calamoichthys calabaricus</name>
    <dbReference type="NCBI Taxonomy" id="27687"/>
    <lineage>
        <taxon>Eukaryota</taxon>
        <taxon>Metazoa</taxon>
        <taxon>Chordata</taxon>
        <taxon>Craniata</taxon>
        <taxon>Vertebrata</taxon>
        <taxon>Euteleostomi</taxon>
        <taxon>Actinopterygii</taxon>
        <taxon>Polypteriformes</taxon>
        <taxon>Polypteridae</taxon>
        <taxon>Erpetoichthys</taxon>
    </lineage>
</organism>
<evidence type="ECO:0000313" key="4">
    <source>
        <dbReference type="Proteomes" id="UP000694620"/>
    </source>
</evidence>
<keyword evidence="4" id="KW-1185">Reference proteome</keyword>
<evidence type="ECO:0000256" key="1">
    <source>
        <dbReference type="SAM" id="MobiDB-lite"/>
    </source>
</evidence>
<reference evidence="3" key="1">
    <citation type="submission" date="2025-08" db="UniProtKB">
        <authorList>
            <consortium name="Ensembl"/>
        </authorList>
    </citation>
    <scope>IDENTIFICATION</scope>
</reference>
<dbReference type="Ensembl" id="ENSECRT00000028122.1">
    <property type="protein sequence ID" value="ENSECRP00000027547.1"/>
    <property type="gene ID" value="ENSECRG00000018625.1"/>
</dbReference>
<dbReference type="PANTHER" id="PTHR47055:SF3">
    <property type="entry name" value="PHORBOL-ESTER_DAG-TYPE DOMAIN-CONTAINING PROTEIN"/>
    <property type="match status" value="1"/>
</dbReference>
<feature type="domain" description="PiggyBac transposable element-derived protein" evidence="2">
    <location>
        <begin position="254"/>
        <end position="626"/>
    </location>
</feature>
<name>A0A8C4T645_ERPCA</name>
<evidence type="ECO:0000259" key="2">
    <source>
        <dbReference type="Pfam" id="PF13843"/>
    </source>
</evidence>
<dbReference type="GO" id="GO:0043565">
    <property type="term" value="F:sequence-specific DNA binding"/>
    <property type="evidence" value="ECO:0007669"/>
    <property type="project" value="TreeGrafter"/>
</dbReference>
<proteinExistence type="predicted"/>
<dbReference type="AlphaFoldDB" id="A0A8C4T645"/>
<dbReference type="Pfam" id="PF13843">
    <property type="entry name" value="DDE_Tnp_1_7"/>
    <property type="match status" value="1"/>
</dbReference>
<dbReference type="InterPro" id="IPR052638">
    <property type="entry name" value="PiggyBac_TE-derived"/>
</dbReference>
<accession>A0A8C4T645</accession>
<sequence>MLPPPPTNLGDSSDCNVPVSGVWWQCDLPEHHVCCHHCEQWSRGLHHQGQCLQVRLLNLLPLSLNVFYLLCGSLLRMFFQCTYSGSQDVQVEAEVYTVAPPLPVVEQGPFDLELVIATGIVWGGVTILWCLLLFEEIKCLVNKYQLSDEDEGDEDVANAGNVTVADVPGELEVEMVGEDMEDDTLFENEGDDAETEENQPSSSAPPAKRPRKKKCPAPSWTKQKKPVFPKTSALNGQAAGVAENNLRQTLAQHNPVQLFEEFFSPEIYDLICKETVRYSTDFRNDHEFHTSTEEVKVFLGILIITGYHKVPSEADYWSDAEDLVVPIVKNAMSRNRFQKLKSYIHFVDNSTADSNIGDRSFKVKPLFELLNENFCKFGYFTPNISIDEMIVKYYGRNRLKQFIKGKPIRFGYKYWAICSSEGYCYTFTLYCGKETTATDVPLGSRVVLNAVQHIADPSSYALYFDNFFYKPGSRVRKWMDGWMDLLSQLADRGFRATATIRENRINRTCPMKSSKEMKKSDRGASEYVYERTSEVLLVRWHDNNIVTVGTNHDSIEPLHDVKRRVKGQKEKSTVKMPNLIYNYNAYMGGVDHHDWLVSKYCVSIRGKKWYWPLFTRCIDMAIVNAWILHKSIHGGNAISLKDFRRAIAIVYLKTTVQRHNCEQ</sequence>
<dbReference type="GeneTree" id="ENSGT00940000166543"/>
<feature type="region of interest" description="Disordered" evidence="1">
    <location>
        <begin position="191"/>
        <end position="228"/>
    </location>
</feature>